<dbReference type="EMBL" id="RDQH01000343">
    <property type="protein sequence ID" value="RXH67313.1"/>
    <property type="molecule type" value="Genomic_DNA"/>
</dbReference>
<name>A0A498HE30_MALDO</name>
<reference evidence="1 2" key="1">
    <citation type="submission" date="2018-10" db="EMBL/GenBank/DDBJ databases">
        <title>A high-quality apple genome assembly.</title>
        <authorList>
            <person name="Hu J."/>
        </authorList>
    </citation>
    <scope>NUCLEOTIDE SEQUENCE [LARGE SCALE GENOMIC DNA]</scope>
    <source>
        <strain evidence="2">cv. HFTH1</strain>
        <tissue evidence="1">Young leaf</tissue>
    </source>
</reference>
<dbReference type="AlphaFoldDB" id="A0A498HE30"/>
<proteinExistence type="predicted"/>
<organism evidence="1 2">
    <name type="scientific">Malus domestica</name>
    <name type="common">Apple</name>
    <name type="synonym">Pyrus malus</name>
    <dbReference type="NCBI Taxonomy" id="3750"/>
    <lineage>
        <taxon>Eukaryota</taxon>
        <taxon>Viridiplantae</taxon>
        <taxon>Streptophyta</taxon>
        <taxon>Embryophyta</taxon>
        <taxon>Tracheophyta</taxon>
        <taxon>Spermatophyta</taxon>
        <taxon>Magnoliopsida</taxon>
        <taxon>eudicotyledons</taxon>
        <taxon>Gunneridae</taxon>
        <taxon>Pentapetalae</taxon>
        <taxon>rosids</taxon>
        <taxon>fabids</taxon>
        <taxon>Rosales</taxon>
        <taxon>Rosaceae</taxon>
        <taxon>Amygdaloideae</taxon>
        <taxon>Maleae</taxon>
        <taxon>Malus</taxon>
    </lineage>
</organism>
<protein>
    <submittedName>
        <fullName evidence="1">Uncharacterized protein</fullName>
    </submittedName>
</protein>
<dbReference type="Proteomes" id="UP000290289">
    <property type="component" value="Chromosome 17"/>
</dbReference>
<dbReference type="STRING" id="3750.A0A498HE30"/>
<evidence type="ECO:0000313" key="1">
    <source>
        <dbReference type="EMBL" id="RXH67313.1"/>
    </source>
</evidence>
<gene>
    <name evidence="1" type="ORF">DVH24_027433</name>
</gene>
<comment type="caution">
    <text evidence="1">The sequence shown here is derived from an EMBL/GenBank/DDBJ whole genome shotgun (WGS) entry which is preliminary data.</text>
</comment>
<sequence length="115" mass="12934">MKFYTSSVDTVNRNINFVTDMFAFGTLKQFQFNFIGVGIPDFMAPEVCEEGNEEDEEGSSKTQLGPQCTLKEQIEKDMDDGDLESLRGMEQLLMTLNLDLSTIPCKETEIQGCKS</sequence>
<evidence type="ECO:0000313" key="2">
    <source>
        <dbReference type="Proteomes" id="UP000290289"/>
    </source>
</evidence>
<keyword evidence="2" id="KW-1185">Reference proteome</keyword>
<accession>A0A498HE30</accession>